<reference evidence="7" key="2">
    <citation type="journal article" date="2019" name="Int. J. Syst. Evol. Microbiol.">
        <title>The Global Catalogue of Microorganisms (GCM) 10K type strain sequencing project: providing services to taxonomists for standard genome sequencing and annotation.</title>
        <authorList>
            <consortium name="The Broad Institute Genomics Platform"/>
            <consortium name="The Broad Institute Genome Sequencing Center for Infectious Disease"/>
            <person name="Wu L."/>
            <person name="Ma J."/>
        </authorList>
    </citation>
    <scope>NUCLEOTIDE SEQUENCE [LARGE SCALE GENOMIC DNA]</scope>
    <source>
        <strain evidence="7">CGMCC 1.15931</strain>
    </source>
</reference>
<evidence type="ECO:0000313" key="4">
    <source>
        <dbReference type="EMBL" id="GGB91106.1"/>
    </source>
</evidence>
<dbReference type="EMBL" id="BMKG01000003">
    <property type="protein sequence ID" value="GGB91106.1"/>
    <property type="molecule type" value="Genomic_DNA"/>
</dbReference>
<dbReference type="AlphaFoldDB" id="A0A6I3T0B0"/>
<dbReference type="Pfam" id="PF17782">
    <property type="entry name" value="WHD_DprA"/>
    <property type="match status" value="1"/>
</dbReference>
<protein>
    <submittedName>
        <fullName evidence="4">DNA processing protein DprA</fullName>
    </submittedName>
    <submittedName>
        <fullName evidence="5">DNA-protecting protein DprA</fullName>
    </submittedName>
</protein>
<dbReference type="PANTHER" id="PTHR43022">
    <property type="entry name" value="PROTEIN SMF"/>
    <property type="match status" value="1"/>
</dbReference>
<evidence type="ECO:0000313" key="5">
    <source>
        <dbReference type="EMBL" id="MTV55001.1"/>
    </source>
</evidence>
<dbReference type="NCBIfam" id="TIGR00732">
    <property type="entry name" value="dprA"/>
    <property type="match status" value="1"/>
</dbReference>
<feature type="domain" description="Smf/DprA SLOG" evidence="2">
    <location>
        <begin position="101"/>
        <end position="309"/>
    </location>
</feature>
<dbReference type="Proteomes" id="UP000430634">
    <property type="component" value="Unassembled WGS sequence"/>
</dbReference>
<evidence type="ECO:0000313" key="7">
    <source>
        <dbReference type="Proteomes" id="UP000622638"/>
    </source>
</evidence>
<dbReference type="Pfam" id="PF02481">
    <property type="entry name" value="DNA_processg_A"/>
    <property type="match status" value="1"/>
</dbReference>
<dbReference type="EMBL" id="WNKZ01000068">
    <property type="protein sequence ID" value="MTV55001.1"/>
    <property type="molecule type" value="Genomic_DNA"/>
</dbReference>
<reference evidence="4" key="4">
    <citation type="submission" date="2024-05" db="EMBL/GenBank/DDBJ databases">
        <authorList>
            <person name="Sun Q."/>
            <person name="Zhou Y."/>
        </authorList>
    </citation>
    <scope>NUCLEOTIDE SEQUENCE</scope>
    <source>
        <strain evidence="4">CGMCC 1.15931</strain>
    </source>
</reference>
<dbReference type="InterPro" id="IPR003488">
    <property type="entry name" value="DprA"/>
</dbReference>
<keyword evidence="7" id="KW-1185">Reference proteome</keyword>
<evidence type="ECO:0000259" key="2">
    <source>
        <dbReference type="Pfam" id="PF02481"/>
    </source>
</evidence>
<sequence length="397" mass="40408">MQATDSSSASGPAADGLAAWLRLAYTPGVSRLAAARLLQAYGTPQAVLAASLAPQGASYSDDDTPRLTASQAAALRAPLSAGMRRLVETTLAWLAQPDHHVITFNDEAYPPLLRHIADPPLLLHACGNAALLARPGIGIVGSRNATLQGRGNAQRFARSLADAGLTVASGLALGIDAAAHAGALAGAASTVAVVGTGIDLLYPAANAALAQRIAREGCVVSEFALGTPARAAHFPIRNRTISGMVRGVLVVEAAEKSGSLITARCANEQGRDVFAIPGSIHATLSKGCHRLIREGALLVETADDILQALGADTSAASISQEGHSALSNGACEDAMHTALMQAATPLLAALGHDPVGADALAARLQCNAADTQASLLALELAGVVERLPGGVFQRLKR</sequence>
<evidence type="ECO:0000256" key="1">
    <source>
        <dbReference type="ARBA" id="ARBA00006525"/>
    </source>
</evidence>
<dbReference type="RefSeq" id="WP_170300158.1">
    <property type="nucleotide sequence ID" value="NZ_BMKG01000003.1"/>
</dbReference>
<comment type="similarity">
    <text evidence="1">Belongs to the DprA/Smf family.</text>
</comment>
<dbReference type="GO" id="GO:0009294">
    <property type="term" value="P:DNA-mediated transformation"/>
    <property type="evidence" value="ECO:0007669"/>
    <property type="project" value="InterPro"/>
</dbReference>
<dbReference type="InterPro" id="IPR057666">
    <property type="entry name" value="DrpA_SLOG"/>
</dbReference>
<reference evidence="5 6" key="3">
    <citation type="submission" date="2019-11" db="EMBL/GenBank/DDBJ databases">
        <title>Type strains purchased from KCTC, JCM and DSMZ.</title>
        <authorList>
            <person name="Lu H."/>
        </authorList>
    </citation>
    <scope>NUCLEOTIDE SEQUENCE [LARGE SCALE GENOMIC DNA]</scope>
    <source>
        <strain evidence="5 6">KCTC 52429</strain>
    </source>
</reference>
<organism evidence="5 6">
    <name type="scientific">Pseudoduganella buxea</name>
    <dbReference type="NCBI Taxonomy" id="1949069"/>
    <lineage>
        <taxon>Bacteria</taxon>
        <taxon>Pseudomonadati</taxon>
        <taxon>Pseudomonadota</taxon>
        <taxon>Betaproteobacteria</taxon>
        <taxon>Burkholderiales</taxon>
        <taxon>Oxalobacteraceae</taxon>
        <taxon>Telluria group</taxon>
        <taxon>Pseudoduganella</taxon>
    </lineage>
</organism>
<gene>
    <name evidence="5" type="primary">dprA</name>
    <name evidence="4" type="synonym">smf</name>
    <name evidence="4" type="ORF">GCM10011572_11460</name>
    <name evidence="5" type="ORF">GM672_19915</name>
</gene>
<comment type="caution">
    <text evidence="5">The sequence shown here is derived from an EMBL/GenBank/DDBJ whole genome shotgun (WGS) entry which is preliminary data.</text>
</comment>
<dbReference type="PANTHER" id="PTHR43022:SF1">
    <property type="entry name" value="PROTEIN SMF"/>
    <property type="match status" value="1"/>
</dbReference>
<name>A0A6I3T0B0_9BURK</name>
<dbReference type="SUPFAM" id="SSF102405">
    <property type="entry name" value="MCP/YpsA-like"/>
    <property type="match status" value="1"/>
</dbReference>
<dbReference type="Gene3D" id="3.40.50.450">
    <property type="match status" value="1"/>
</dbReference>
<feature type="domain" description="DprA winged helix" evidence="3">
    <location>
        <begin position="341"/>
        <end position="390"/>
    </location>
</feature>
<dbReference type="Gene3D" id="1.10.10.10">
    <property type="entry name" value="Winged helix-like DNA-binding domain superfamily/Winged helix DNA-binding domain"/>
    <property type="match status" value="1"/>
</dbReference>
<dbReference type="InterPro" id="IPR041614">
    <property type="entry name" value="DprA_WH"/>
</dbReference>
<reference evidence="4" key="1">
    <citation type="journal article" date="2014" name="Int. J. Syst. Evol. Microbiol.">
        <title>Complete genome of a new Firmicutes species belonging to the dominant human colonic microbiota ('Ruminococcus bicirculans') reveals two chromosomes and a selective capacity to utilize plant glucans.</title>
        <authorList>
            <consortium name="NISC Comparative Sequencing Program"/>
            <person name="Wegmann U."/>
            <person name="Louis P."/>
            <person name="Goesmann A."/>
            <person name="Henrissat B."/>
            <person name="Duncan S.H."/>
            <person name="Flint H.J."/>
        </authorList>
    </citation>
    <scope>NUCLEOTIDE SEQUENCE</scope>
    <source>
        <strain evidence="4">CGMCC 1.15931</strain>
    </source>
</reference>
<dbReference type="InterPro" id="IPR036388">
    <property type="entry name" value="WH-like_DNA-bd_sf"/>
</dbReference>
<accession>A0A6I3T0B0</accession>
<evidence type="ECO:0000313" key="6">
    <source>
        <dbReference type="Proteomes" id="UP000430634"/>
    </source>
</evidence>
<evidence type="ECO:0000259" key="3">
    <source>
        <dbReference type="Pfam" id="PF17782"/>
    </source>
</evidence>
<proteinExistence type="inferred from homology"/>
<dbReference type="Proteomes" id="UP000622638">
    <property type="component" value="Unassembled WGS sequence"/>
</dbReference>